<protein>
    <submittedName>
        <fullName evidence="11">Uncharacterized protein</fullName>
    </submittedName>
</protein>
<evidence type="ECO:0000256" key="2">
    <source>
        <dbReference type="ARBA" id="ARBA00022737"/>
    </source>
</evidence>
<evidence type="ECO:0000256" key="7">
    <source>
        <dbReference type="ARBA" id="ARBA00063045"/>
    </source>
</evidence>
<evidence type="ECO:0000256" key="3">
    <source>
        <dbReference type="ARBA" id="ARBA00023015"/>
    </source>
</evidence>
<feature type="region of interest" description="Disordered" evidence="8">
    <location>
        <begin position="147"/>
        <end position="170"/>
    </location>
</feature>
<evidence type="ECO:0000259" key="9">
    <source>
        <dbReference type="PROSITE" id="PS50090"/>
    </source>
</evidence>
<evidence type="ECO:0000259" key="10">
    <source>
        <dbReference type="PROSITE" id="PS51294"/>
    </source>
</evidence>
<dbReference type="GO" id="GO:0032875">
    <property type="term" value="P:regulation of DNA endoreduplication"/>
    <property type="evidence" value="ECO:0007669"/>
    <property type="project" value="UniProtKB-ARBA"/>
</dbReference>
<dbReference type="EMBL" id="CAKOAT010752931">
    <property type="protein sequence ID" value="CAH8387523.1"/>
    <property type="molecule type" value="Genomic_DNA"/>
</dbReference>
<dbReference type="GO" id="GO:1901333">
    <property type="term" value="P:positive regulation of lateral root development"/>
    <property type="evidence" value="ECO:0007669"/>
    <property type="project" value="UniProtKB-ARBA"/>
</dbReference>
<dbReference type="GO" id="GO:1902584">
    <property type="term" value="P:positive regulation of response to water deprivation"/>
    <property type="evidence" value="ECO:0007669"/>
    <property type="project" value="UniProtKB-ARBA"/>
</dbReference>
<keyword evidence="3" id="KW-0805">Transcription regulation</keyword>
<dbReference type="GO" id="GO:0048364">
    <property type="term" value="P:root development"/>
    <property type="evidence" value="ECO:0007669"/>
    <property type="project" value="UniProtKB-ARBA"/>
</dbReference>
<evidence type="ECO:0000313" key="12">
    <source>
        <dbReference type="Proteomes" id="UP001642260"/>
    </source>
</evidence>
<dbReference type="SMART" id="SM00717">
    <property type="entry name" value="SANT"/>
    <property type="match status" value="2"/>
</dbReference>
<dbReference type="Pfam" id="PF13921">
    <property type="entry name" value="Myb_DNA-bind_6"/>
    <property type="match status" value="1"/>
</dbReference>
<feature type="compositionally biased region" description="Polar residues" evidence="8">
    <location>
        <begin position="357"/>
        <end position="369"/>
    </location>
</feature>
<feature type="domain" description="Myb-like" evidence="9">
    <location>
        <begin position="68"/>
        <end position="118"/>
    </location>
</feature>
<keyword evidence="12" id="KW-1185">Reference proteome</keyword>
<dbReference type="GO" id="GO:1902806">
    <property type="term" value="P:regulation of cell cycle G1/S phase transition"/>
    <property type="evidence" value="ECO:0007669"/>
    <property type="project" value="UniProtKB-ARBA"/>
</dbReference>
<sequence length="475" mass="53476">MEETAKKKKMNDDSKKKERHIVTWSQEEDDILRKQITLHGTDNWAIIASNFTDKSTRQCRRRWYTYLNSDFKRGGWSPEEDTLLCEAQRVFGNRWTEIAKVVSGRTDNAVKNRFTTLCKKRAKYEAMAKDNRLASCVNSNNKRMLLPDCGVSTPQKAESHSPLAKKMRRSDAPDLTAFSRYGDRSHIKVNSGVNQHLYGDISHIKVDSGVNQQIRSPLLVLAHNEEKNQADSAKETEGEDKEVFLKKDDPMVTSLMQQAELLSSLAQKVNADNTEQSMENAWKVLQDFFNKSKENDLFRYGLPDIDFQLEEFKDLVEDLRSSNEDSQASWRQPDLHDSPASSDYSSGSTTMPHSSSDQTQQPMSGSQTATQELNPTELLPDNGIVSDATVEPVDLLSTCHDVFHNEVVPVSADQQFNSPVQVTPLFRSLAAGIPSPQFSESERNFVLKTLGVESPCPSANLSQPPPCKRVLLDSL</sequence>
<dbReference type="GO" id="GO:0050891">
    <property type="term" value="P:multicellular organismal-level water homeostasis"/>
    <property type="evidence" value="ECO:0007669"/>
    <property type="project" value="UniProtKB-ARBA"/>
</dbReference>
<dbReference type="FunFam" id="1.10.10.60:FF:000435">
    <property type="entry name" value="Transcription factor MYB124"/>
    <property type="match status" value="1"/>
</dbReference>
<dbReference type="GO" id="GO:0009554">
    <property type="term" value="P:megasporogenesis"/>
    <property type="evidence" value="ECO:0007669"/>
    <property type="project" value="UniProtKB-ARBA"/>
</dbReference>
<dbReference type="PANTHER" id="PTHR45614:SF135">
    <property type="entry name" value="TRANSCRIPTION FACTOR MYB88"/>
    <property type="match status" value="1"/>
</dbReference>
<comment type="subcellular location">
    <subcellularLocation>
        <location evidence="1">Nucleus</location>
    </subcellularLocation>
</comment>
<dbReference type="GO" id="GO:0010376">
    <property type="term" value="P:stomatal complex formation"/>
    <property type="evidence" value="ECO:0007669"/>
    <property type="project" value="UniProtKB-ARBA"/>
</dbReference>
<dbReference type="GO" id="GO:1901002">
    <property type="term" value="P:positive regulation of response to salt stress"/>
    <property type="evidence" value="ECO:0007669"/>
    <property type="project" value="UniProtKB-ARBA"/>
</dbReference>
<evidence type="ECO:0000256" key="4">
    <source>
        <dbReference type="ARBA" id="ARBA00023125"/>
    </source>
</evidence>
<dbReference type="PROSITE" id="PS50090">
    <property type="entry name" value="MYB_LIKE"/>
    <property type="match status" value="2"/>
</dbReference>
<dbReference type="GO" id="GO:0010444">
    <property type="term" value="P:guard mother cell differentiation"/>
    <property type="evidence" value="ECO:0007669"/>
    <property type="project" value="UniProtKB-ARBA"/>
</dbReference>
<feature type="domain" description="HTH myb-type" evidence="10">
    <location>
        <begin position="16"/>
        <end position="67"/>
    </location>
</feature>
<evidence type="ECO:0000256" key="5">
    <source>
        <dbReference type="ARBA" id="ARBA00023163"/>
    </source>
</evidence>
<comment type="subunit">
    <text evidence="7">Interacts with RBR1.</text>
</comment>
<feature type="compositionally biased region" description="Low complexity" evidence="8">
    <location>
        <begin position="338"/>
        <end position="356"/>
    </location>
</feature>
<dbReference type="InterPro" id="IPR050560">
    <property type="entry name" value="MYB_TF"/>
</dbReference>
<keyword evidence="6" id="KW-0539">Nucleus</keyword>
<dbReference type="SUPFAM" id="SSF46689">
    <property type="entry name" value="Homeodomain-like"/>
    <property type="match status" value="1"/>
</dbReference>
<evidence type="ECO:0000256" key="1">
    <source>
        <dbReference type="ARBA" id="ARBA00004123"/>
    </source>
</evidence>
<evidence type="ECO:0000256" key="6">
    <source>
        <dbReference type="ARBA" id="ARBA00023242"/>
    </source>
</evidence>
<dbReference type="Proteomes" id="UP001642260">
    <property type="component" value="Unassembled WGS sequence"/>
</dbReference>
<dbReference type="InterPro" id="IPR001005">
    <property type="entry name" value="SANT/Myb"/>
</dbReference>
<dbReference type="CDD" id="cd00167">
    <property type="entry name" value="SANT"/>
    <property type="match status" value="2"/>
</dbReference>
<dbReference type="GO" id="GO:0009629">
    <property type="term" value="P:response to gravity"/>
    <property type="evidence" value="ECO:0007669"/>
    <property type="project" value="UniProtKB-ARBA"/>
</dbReference>
<dbReference type="InterPro" id="IPR017930">
    <property type="entry name" value="Myb_dom"/>
</dbReference>
<dbReference type="FunFam" id="1.10.10.60:FF:000355">
    <property type="entry name" value="Transcription factor MYB124"/>
    <property type="match status" value="1"/>
</dbReference>
<dbReference type="PANTHER" id="PTHR45614">
    <property type="entry name" value="MYB PROTEIN-RELATED"/>
    <property type="match status" value="1"/>
</dbReference>
<keyword evidence="2" id="KW-0677">Repeat</keyword>
<dbReference type="GO" id="GO:0010235">
    <property type="term" value="P:guard mother cell cytokinesis"/>
    <property type="evidence" value="ECO:0007669"/>
    <property type="project" value="UniProtKB-ARBA"/>
</dbReference>
<organism evidence="11 12">
    <name type="scientific">Eruca vesicaria subsp. sativa</name>
    <name type="common">Garden rocket</name>
    <name type="synonym">Eruca sativa</name>
    <dbReference type="NCBI Taxonomy" id="29727"/>
    <lineage>
        <taxon>Eukaryota</taxon>
        <taxon>Viridiplantae</taxon>
        <taxon>Streptophyta</taxon>
        <taxon>Embryophyta</taxon>
        <taxon>Tracheophyta</taxon>
        <taxon>Spermatophyta</taxon>
        <taxon>Magnoliopsida</taxon>
        <taxon>eudicotyledons</taxon>
        <taxon>Gunneridae</taxon>
        <taxon>Pentapetalae</taxon>
        <taxon>rosids</taxon>
        <taxon>malvids</taxon>
        <taxon>Brassicales</taxon>
        <taxon>Brassicaceae</taxon>
        <taxon>Brassiceae</taxon>
        <taxon>Eruca</taxon>
    </lineage>
</organism>
<dbReference type="GO" id="GO:2000037">
    <property type="term" value="P:regulation of stomatal complex patterning"/>
    <property type="evidence" value="ECO:0007669"/>
    <property type="project" value="UniProtKB-ARBA"/>
</dbReference>
<feature type="domain" description="HTH myb-type" evidence="10">
    <location>
        <begin position="68"/>
        <end position="122"/>
    </location>
</feature>
<gene>
    <name evidence="11" type="ORF">ERUC_LOCUS40006</name>
</gene>
<evidence type="ECO:0000313" key="11">
    <source>
        <dbReference type="EMBL" id="CAH8387523.1"/>
    </source>
</evidence>
<reference evidence="11 12" key="1">
    <citation type="submission" date="2022-03" db="EMBL/GenBank/DDBJ databases">
        <authorList>
            <person name="Macdonald S."/>
            <person name="Ahmed S."/>
            <person name="Newling K."/>
        </authorList>
    </citation>
    <scope>NUCLEOTIDE SEQUENCE [LARGE SCALE GENOMIC DNA]</scope>
</reference>
<name>A0ABC8LUK4_ERUVS</name>
<feature type="domain" description="Myb-like" evidence="9">
    <location>
        <begin position="24"/>
        <end position="67"/>
    </location>
</feature>
<dbReference type="Gene3D" id="1.10.10.60">
    <property type="entry name" value="Homeodomain-like"/>
    <property type="match status" value="2"/>
</dbReference>
<evidence type="ECO:0000256" key="8">
    <source>
        <dbReference type="SAM" id="MobiDB-lite"/>
    </source>
</evidence>
<dbReference type="GO" id="GO:0005634">
    <property type="term" value="C:nucleus"/>
    <property type="evidence" value="ECO:0007669"/>
    <property type="project" value="UniProtKB-SubCell"/>
</dbReference>
<dbReference type="AlphaFoldDB" id="A0ABC8LUK4"/>
<dbReference type="GO" id="GO:0003700">
    <property type="term" value="F:DNA-binding transcription factor activity"/>
    <property type="evidence" value="ECO:0007669"/>
    <property type="project" value="UniProtKB-ARBA"/>
</dbReference>
<accession>A0ABC8LUK4</accession>
<proteinExistence type="predicted"/>
<dbReference type="PROSITE" id="PS51294">
    <property type="entry name" value="HTH_MYB"/>
    <property type="match status" value="2"/>
</dbReference>
<dbReference type="InterPro" id="IPR009057">
    <property type="entry name" value="Homeodomain-like_sf"/>
</dbReference>
<comment type="caution">
    <text evidence="11">The sequence shown here is derived from an EMBL/GenBank/DDBJ whole genome shotgun (WGS) entry which is preliminary data.</text>
</comment>
<dbReference type="GO" id="GO:0043565">
    <property type="term" value="F:sequence-specific DNA binding"/>
    <property type="evidence" value="ECO:0007669"/>
    <property type="project" value="UniProtKB-ARBA"/>
</dbReference>
<keyword evidence="5" id="KW-0804">Transcription</keyword>
<dbReference type="GO" id="GO:0009737">
    <property type="term" value="P:response to abscisic acid"/>
    <property type="evidence" value="ECO:0007669"/>
    <property type="project" value="UniProtKB-ARBA"/>
</dbReference>
<dbReference type="GO" id="GO:0010052">
    <property type="term" value="P:guard cell differentiation"/>
    <property type="evidence" value="ECO:0007669"/>
    <property type="project" value="UniProtKB-ARBA"/>
</dbReference>
<keyword evidence="4" id="KW-0238">DNA-binding</keyword>
<feature type="region of interest" description="Disordered" evidence="8">
    <location>
        <begin position="323"/>
        <end position="369"/>
    </location>
</feature>